<name>A0A1V8TCJ8_9PEZI</name>
<keyword evidence="3" id="KW-1185">Reference proteome</keyword>
<gene>
    <name evidence="2" type="ORF">B0A48_05991</name>
</gene>
<feature type="signal peptide" evidence="1">
    <location>
        <begin position="1"/>
        <end position="27"/>
    </location>
</feature>
<comment type="caution">
    <text evidence="2">The sequence shown here is derived from an EMBL/GenBank/DDBJ whole genome shotgun (WGS) entry which is preliminary data.</text>
</comment>
<evidence type="ECO:0000313" key="2">
    <source>
        <dbReference type="EMBL" id="OQO09100.1"/>
    </source>
</evidence>
<organism evidence="2 3">
    <name type="scientific">Cryoendolithus antarcticus</name>
    <dbReference type="NCBI Taxonomy" id="1507870"/>
    <lineage>
        <taxon>Eukaryota</taxon>
        <taxon>Fungi</taxon>
        <taxon>Dikarya</taxon>
        <taxon>Ascomycota</taxon>
        <taxon>Pezizomycotina</taxon>
        <taxon>Dothideomycetes</taxon>
        <taxon>Dothideomycetidae</taxon>
        <taxon>Cladosporiales</taxon>
        <taxon>Cladosporiaceae</taxon>
        <taxon>Cryoendolithus</taxon>
    </lineage>
</organism>
<evidence type="ECO:0000313" key="3">
    <source>
        <dbReference type="Proteomes" id="UP000192596"/>
    </source>
</evidence>
<accession>A0A1V8TCJ8</accession>
<evidence type="ECO:0000256" key="1">
    <source>
        <dbReference type="SAM" id="SignalP"/>
    </source>
</evidence>
<protein>
    <recommendedName>
        <fullName evidence="4">Cyanovirin-N domain-containing protein</fullName>
    </recommendedName>
</protein>
<evidence type="ECO:0008006" key="4">
    <source>
        <dbReference type="Google" id="ProtNLM"/>
    </source>
</evidence>
<dbReference type="AlphaFoldDB" id="A0A1V8TCJ8"/>
<dbReference type="InParanoid" id="A0A1V8TCJ8"/>
<dbReference type="Proteomes" id="UP000192596">
    <property type="component" value="Unassembled WGS sequence"/>
</dbReference>
<sequence>MTCVSALPRTSLTLLALIAAIATTVSASDLNSRIEIGPFNLPGTDTTIAAASYTGGVVADPIAGHPTGQMPDTNCFDRGCTTGITDRVMDKAVAKFCKASDGTILDLKNKTNSVSMMYTYWPPSAGSLGYAKHNNYYCLETGQVYLHIGFGLGAPDTTVYTLSEAACVRGLKQVYNIACDNSHVDNKHGGQLDLGTFDGRAIDHRFNDHLFYLADPSPPRDGRNMYCTNWKRFVPKLENTQVYDEVDRCYDVHICFGGKDLW</sequence>
<feature type="chain" id="PRO_5013048457" description="Cyanovirin-N domain-containing protein" evidence="1">
    <location>
        <begin position="28"/>
        <end position="262"/>
    </location>
</feature>
<proteinExistence type="predicted"/>
<keyword evidence="1" id="KW-0732">Signal</keyword>
<dbReference type="EMBL" id="NAJO01000011">
    <property type="protein sequence ID" value="OQO09100.1"/>
    <property type="molecule type" value="Genomic_DNA"/>
</dbReference>
<reference evidence="3" key="1">
    <citation type="submission" date="2017-03" db="EMBL/GenBank/DDBJ databases">
        <title>Genomes of endolithic fungi from Antarctica.</title>
        <authorList>
            <person name="Coleine C."/>
            <person name="Masonjones S."/>
            <person name="Stajich J.E."/>
        </authorList>
    </citation>
    <scope>NUCLEOTIDE SEQUENCE [LARGE SCALE GENOMIC DNA]</scope>
    <source>
        <strain evidence="3">CCFEE 5527</strain>
    </source>
</reference>